<organism evidence="1 2">
    <name type="scientific">Candidatus Saccharimonas aalborgensis</name>
    <dbReference type="NCBI Taxonomy" id="1332188"/>
    <lineage>
        <taxon>Bacteria</taxon>
        <taxon>Candidatus Saccharimonadota</taxon>
        <taxon>Candidatus Saccharimonadia</taxon>
        <taxon>Candidatus Saccharimonadales</taxon>
        <taxon>Candidatus Saccharimonadaceae</taxon>
        <taxon>Candidatus Saccharimonas</taxon>
    </lineage>
</organism>
<proteinExistence type="predicted"/>
<evidence type="ECO:0000313" key="1">
    <source>
        <dbReference type="EMBL" id="AGL62167.1"/>
    </source>
</evidence>
<dbReference type="EMBL" id="CP005957">
    <property type="protein sequence ID" value="AGL62167.1"/>
    <property type="molecule type" value="Genomic_DNA"/>
</dbReference>
<dbReference type="HOGENOM" id="CLU_655055_0_0_0"/>
<dbReference type="Proteomes" id="UP000013893">
    <property type="component" value="Chromosome"/>
</dbReference>
<accession>R4PWN4</accession>
<dbReference type="AlphaFoldDB" id="R4PWN4"/>
<reference evidence="1 2" key="1">
    <citation type="journal article" date="2013" name="Nat. Biotechnol.">
        <title>Genome sequences of rare, uncultured bacteria obtained by differential coverage binning of multiple metagenomes.</title>
        <authorList>
            <person name="Albertsen M."/>
            <person name="Hugenholtz P."/>
            <person name="Skarshewski A."/>
            <person name="Nielsen K.L."/>
            <person name="Tyson G.W."/>
            <person name="Nielsen P.H."/>
        </authorList>
    </citation>
    <scope>NUCLEOTIDE SEQUENCE [LARGE SCALE GENOMIC DNA]</scope>
    <source>
        <strain evidence="1">TM71</strain>
    </source>
</reference>
<evidence type="ECO:0000313" key="2">
    <source>
        <dbReference type="Proteomes" id="UP000013893"/>
    </source>
</evidence>
<keyword evidence="2" id="KW-1185">Reference proteome</keyword>
<dbReference type="KEGG" id="saal:L336_0461"/>
<sequence length="419" mass="48643">MSSNPYDQPIDTLRGFTHPAFRRRFHYMNDSEAIVLARRVLKKIIESGHKRVIVIESGTAPLIYILRRLQEFEKSGVTIHQIKIPRDTEFSLLEWFYAYLSPEELDETVIYKSGNMTRREALKAECAKPILQNVVLSSPENPSVYDSIADHAIYNDVAVQALRTIVSGTQLASVFCEPFLLFDEYINSGTVLRTFNTMTRLFTATPQYSVSAYCIFVDNSDKYEKIAFALYDKRTELECYAAGAYPYENRIDIIGYYYFVTKHNFRRVRIRDVRMHRQSTAPFYERLSVAIQQSNALTMLQSALHEVQVRDYVSNHDIARYLMKKLEYASGGQTETWDLLDQMFELHAPAWSPMPVANHLDYWNGFALIDSKIIPLTRQLLPLYKQYRSGIVADIIERLESNRASWEERIATLLEKEKV</sequence>
<name>R4PWN4_9BACT</name>
<dbReference type="STRING" id="1332188.L336_0461"/>
<protein>
    <submittedName>
        <fullName evidence="1">Uncharacterized protein</fullName>
    </submittedName>
</protein>
<gene>
    <name evidence="1" type="ORF">L336_0461</name>
</gene>
<dbReference type="RefSeq" id="WP_015641617.1">
    <property type="nucleotide sequence ID" value="NC_021219.1"/>
</dbReference>